<dbReference type="EMBL" id="QMBQ01000001">
    <property type="protein sequence ID" value="RAZ80176.1"/>
    <property type="molecule type" value="Genomic_DNA"/>
</dbReference>
<proteinExistence type="predicted"/>
<organism evidence="2 3">
    <name type="scientific">Mesorhizobium atlanticum</name>
    <dbReference type="NCBI Taxonomy" id="2233532"/>
    <lineage>
        <taxon>Bacteria</taxon>
        <taxon>Pseudomonadati</taxon>
        <taxon>Pseudomonadota</taxon>
        <taxon>Alphaproteobacteria</taxon>
        <taxon>Hyphomicrobiales</taxon>
        <taxon>Phyllobacteriaceae</taxon>
        <taxon>Mesorhizobium</taxon>
    </lineage>
</organism>
<protein>
    <recommendedName>
        <fullName evidence="4">S9 family peptidase</fullName>
    </recommendedName>
</protein>
<feature type="region of interest" description="Disordered" evidence="1">
    <location>
        <begin position="1"/>
        <end position="35"/>
    </location>
</feature>
<keyword evidence="3" id="KW-1185">Reference proteome</keyword>
<evidence type="ECO:0000313" key="3">
    <source>
        <dbReference type="Proteomes" id="UP000251956"/>
    </source>
</evidence>
<reference evidence="2 3" key="1">
    <citation type="submission" date="2018-07" db="EMBL/GenBank/DDBJ databases">
        <title>Diversity of Mesorhizobium strains in Brazil.</title>
        <authorList>
            <person name="Helene L.C.F."/>
            <person name="Dall'Agnol R."/>
            <person name="Delamuta J.R.M."/>
            <person name="Hungria M."/>
        </authorList>
    </citation>
    <scope>NUCLEOTIDE SEQUENCE [LARGE SCALE GENOMIC DNA]</scope>
    <source>
        <strain evidence="2 3">CNPSo 3140</strain>
    </source>
</reference>
<accession>A0A330GY55</accession>
<dbReference type="AlphaFoldDB" id="A0A330GY55"/>
<comment type="caution">
    <text evidence="2">The sequence shown here is derived from an EMBL/GenBank/DDBJ whole genome shotgun (WGS) entry which is preliminary data.</text>
</comment>
<sequence>MTRTTIAASLSPDGSRLTFASDGSTAQVTLARRKP</sequence>
<dbReference type="Proteomes" id="UP000251956">
    <property type="component" value="Unassembled WGS sequence"/>
</dbReference>
<dbReference type="Pfam" id="PF07676">
    <property type="entry name" value="PD40"/>
    <property type="match status" value="1"/>
</dbReference>
<gene>
    <name evidence="2" type="ORF">DPM35_02480</name>
</gene>
<evidence type="ECO:0000313" key="2">
    <source>
        <dbReference type="EMBL" id="RAZ80176.1"/>
    </source>
</evidence>
<evidence type="ECO:0000256" key="1">
    <source>
        <dbReference type="SAM" id="MobiDB-lite"/>
    </source>
</evidence>
<name>A0A330GY55_9HYPH</name>
<evidence type="ECO:0008006" key="4">
    <source>
        <dbReference type="Google" id="ProtNLM"/>
    </source>
</evidence>
<dbReference type="InterPro" id="IPR011659">
    <property type="entry name" value="WD40"/>
</dbReference>